<dbReference type="GO" id="GO:0010333">
    <property type="term" value="F:terpene synthase activity"/>
    <property type="evidence" value="ECO:0007669"/>
    <property type="project" value="InterPro"/>
</dbReference>
<dbReference type="InterPro" id="IPR034686">
    <property type="entry name" value="Terpene_cyclase-like_2"/>
</dbReference>
<organism evidence="7 8">
    <name type="scientific">Laccaria amethystina LaAM-08-1</name>
    <dbReference type="NCBI Taxonomy" id="1095629"/>
    <lineage>
        <taxon>Eukaryota</taxon>
        <taxon>Fungi</taxon>
        <taxon>Dikarya</taxon>
        <taxon>Basidiomycota</taxon>
        <taxon>Agaricomycotina</taxon>
        <taxon>Agaricomycetes</taxon>
        <taxon>Agaricomycetidae</taxon>
        <taxon>Agaricales</taxon>
        <taxon>Agaricineae</taxon>
        <taxon>Hydnangiaceae</taxon>
        <taxon>Laccaria</taxon>
    </lineage>
</organism>
<dbReference type="Proteomes" id="UP000054477">
    <property type="component" value="Unassembled WGS sequence"/>
</dbReference>
<evidence type="ECO:0000256" key="4">
    <source>
        <dbReference type="ARBA" id="ARBA00022842"/>
    </source>
</evidence>
<dbReference type="GO" id="GO:0008299">
    <property type="term" value="P:isoprenoid biosynthetic process"/>
    <property type="evidence" value="ECO:0007669"/>
    <property type="project" value="UniProtKB-ARBA"/>
</dbReference>
<evidence type="ECO:0000256" key="5">
    <source>
        <dbReference type="ARBA" id="ARBA00023239"/>
    </source>
</evidence>
<dbReference type="GO" id="GO:0046872">
    <property type="term" value="F:metal ion binding"/>
    <property type="evidence" value="ECO:0007669"/>
    <property type="project" value="UniProtKB-KW"/>
</dbReference>
<keyword evidence="4 6" id="KW-0460">Magnesium</keyword>
<comment type="cofactor">
    <cofactor evidence="1 6">
        <name>Mg(2+)</name>
        <dbReference type="ChEBI" id="CHEBI:18420"/>
    </cofactor>
</comment>
<keyword evidence="5 6" id="KW-0456">Lyase</keyword>
<dbReference type="EC" id="4.2.3.-" evidence="6"/>
<dbReference type="Gene3D" id="1.10.600.10">
    <property type="entry name" value="Farnesyl Diphosphate Synthase"/>
    <property type="match status" value="1"/>
</dbReference>
<dbReference type="HOGENOM" id="CLU_042538_2_1_1"/>
<keyword evidence="3 6" id="KW-0479">Metal-binding</keyword>
<keyword evidence="8" id="KW-1185">Reference proteome</keyword>
<dbReference type="PANTHER" id="PTHR35201">
    <property type="entry name" value="TERPENE SYNTHASE"/>
    <property type="match status" value="1"/>
</dbReference>
<evidence type="ECO:0000256" key="2">
    <source>
        <dbReference type="ARBA" id="ARBA00006333"/>
    </source>
</evidence>
<evidence type="ECO:0000313" key="8">
    <source>
        <dbReference type="Proteomes" id="UP000054477"/>
    </source>
</evidence>
<dbReference type="InterPro" id="IPR008949">
    <property type="entry name" value="Isoprenoid_synthase_dom_sf"/>
</dbReference>
<sequence>MAPATQQFYIPNLLSILNLQSNTNPHEDVVREETEKWVYDYGIFTDAKWDKFLESDVPHFASRTFSYADREKLRDCSDFCLLMFALDDITDDEDKKEGTLTGQASINAMQSDGPALSSPGERMIKDYRARFFKSTGPILQRRLLKDWEATFKAFPKELEVRESKEVLSIEEYTFIRRDNCALRMGFTHIEYALGIELPGEIYENPVFNEMYLAALDMGWLLNDVYSYGMEHAKGQTTWNYLTVVMHENSIDLQTAADYSGVKFRELYDRFIDRKLHLPSWGKPLDSDVAAFLEGVGIWLAGTLQWCFEMPRYFGSHYEDVQFTYLVDLGSFEG</sequence>
<comment type="similarity">
    <text evidence="2 6">Belongs to the terpene synthase family.</text>
</comment>
<evidence type="ECO:0000256" key="3">
    <source>
        <dbReference type="ARBA" id="ARBA00022723"/>
    </source>
</evidence>
<dbReference type="PANTHER" id="PTHR35201:SF4">
    <property type="entry name" value="BETA-PINACENE SYNTHASE-RELATED"/>
    <property type="match status" value="1"/>
</dbReference>
<dbReference type="OrthoDB" id="6486656at2759"/>
<dbReference type="SFLD" id="SFLDG01020">
    <property type="entry name" value="Terpene_Cyclase_Like_2"/>
    <property type="match status" value="1"/>
</dbReference>
<reference evidence="7 8" key="1">
    <citation type="submission" date="2014-04" db="EMBL/GenBank/DDBJ databases">
        <authorList>
            <consortium name="DOE Joint Genome Institute"/>
            <person name="Kuo A."/>
            <person name="Kohler A."/>
            <person name="Nagy L.G."/>
            <person name="Floudas D."/>
            <person name="Copeland A."/>
            <person name="Barry K.W."/>
            <person name="Cichocki N."/>
            <person name="Veneault-Fourrey C."/>
            <person name="LaButti K."/>
            <person name="Lindquist E.A."/>
            <person name="Lipzen A."/>
            <person name="Lundell T."/>
            <person name="Morin E."/>
            <person name="Murat C."/>
            <person name="Sun H."/>
            <person name="Tunlid A."/>
            <person name="Henrissat B."/>
            <person name="Grigoriev I.V."/>
            <person name="Hibbett D.S."/>
            <person name="Martin F."/>
            <person name="Nordberg H.P."/>
            <person name="Cantor M.N."/>
            <person name="Hua S.X."/>
        </authorList>
    </citation>
    <scope>NUCLEOTIDE SEQUENCE [LARGE SCALE GENOMIC DNA]</scope>
    <source>
        <strain evidence="7 8">LaAM-08-1</strain>
    </source>
</reference>
<accession>A0A0C9X2R9</accession>
<reference evidence="8" key="2">
    <citation type="submission" date="2015-01" db="EMBL/GenBank/DDBJ databases">
        <title>Evolutionary Origins and Diversification of the Mycorrhizal Mutualists.</title>
        <authorList>
            <consortium name="DOE Joint Genome Institute"/>
            <consortium name="Mycorrhizal Genomics Consortium"/>
            <person name="Kohler A."/>
            <person name="Kuo A."/>
            <person name="Nagy L.G."/>
            <person name="Floudas D."/>
            <person name="Copeland A."/>
            <person name="Barry K.W."/>
            <person name="Cichocki N."/>
            <person name="Veneault-Fourrey C."/>
            <person name="LaButti K."/>
            <person name="Lindquist E.A."/>
            <person name="Lipzen A."/>
            <person name="Lundell T."/>
            <person name="Morin E."/>
            <person name="Murat C."/>
            <person name="Riley R."/>
            <person name="Ohm R."/>
            <person name="Sun H."/>
            <person name="Tunlid A."/>
            <person name="Henrissat B."/>
            <person name="Grigoriev I.V."/>
            <person name="Hibbett D.S."/>
            <person name="Martin F."/>
        </authorList>
    </citation>
    <scope>NUCLEOTIDE SEQUENCE [LARGE SCALE GENOMIC DNA]</scope>
    <source>
        <strain evidence="8">LaAM-08-1</strain>
    </source>
</reference>
<evidence type="ECO:0000256" key="6">
    <source>
        <dbReference type="RuleBase" id="RU366034"/>
    </source>
</evidence>
<evidence type="ECO:0000313" key="7">
    <source>
        <dbReference type="EMBL" id="KIJ95483.1"/>
    </source>
</evidence>
<evidence type="ECO:0000256" key="1">
    <source>
        <dbReference type="ARBA" id="ARBA00001946"/>
    </source>
</evidence>
<dbReference type="SUPFAM" id="SSF48576">
    <property type="entry name" value="Terpenoid synthases"/>
    <property type="match status" value="1"/>
</dbReference>
<proteinExistence type="inferred from homology"/>
<name>A0A0C9X2R9_9AGAR</name>
<dbReference type="SFLD" id="SFLDS00005">
    <property type="entry name" value="Isoprenoid_Synthase_Type_I"/>
    <property type="match status" value="1"/>
</dbReference>
<dbReference type="EMBL" id="KN838754">
    <property type="protein sequence ID" value="KIJ95483.1"/>
    <property type="molecule type" value="Genomic_DNA"/>
</dbReference>
<dbReference type="Pfam" id="PF19086">
    <property type="entry name" value="Terpene_syn_C_2"/>
    <property type="match status" value="1"/>
</dbReference>
<dbReference type="AlphaFoldDB" id="A0A0C9X2R9"/>
<protein>
    <recommendedName>
        <fullName evidence="6">Terpene synthase</fullName>
        <ecNumber evidence="6">4.2.3.-</ecNumber>
    </recommendedName>
</protein>
<gene>
    <name evidence="7" type="ORF">K443DRAFT_108732</name>
</gene>